<evidence type="ECO:0000313" key="1">
    <source>
        <dbReference type="EMBL" id="KYQ55002.1"/>
    </source>
</evidence>
<gene>
    <name evidence="1" type="ORF">ALC60_06131</name>
</gene>
<sequence>MAKNAVGESASAWQVVAVGSDDISIERRAAACGSDSSNFVSKGASGRLKDNDTRHNDQDVDDNQMQMYGEKSCYFVEVYIQIYALRVCAEYDLKSNASGKEKEEANIRVEHNCEISCTADKSRDNSCPRVLIPAVAQVAFDLNLKNDLDLVTYFSDQDGTTMEEFVNIRTRRTRSLNECGILCERNKNTPGTPSCLK</sequence>
<organism evidence="1 2">
    <name type="scientific">Mycetomoellerius zeteki</name>
    <dbReference type="NCBI Taxonomy" id="64791"/>
    <lineage>
        <taxon>Eukaryota</taxon>
        <taxon>Metazoa</taxon>
        <taxon>Ecdysozoa</taxon>
        <taxon>Arthropoda</taxon>
        <taxon>Hexapoda</taxon>
        <taxon>Insecta</taxon>
        <taxon>Pterygota</taxon>
        <taxon>Neoptera</taxon>
        <taxon>Endopterygota</taxon>
        <taxon>Hymenoptera</taxon>
        <taxon>Apocrita</taxon>
        <taxon>Aculeata</taxon>
        <taxon>Formicoidea</taxon>
        <taxon>Formicidae</taxon>
        <taxon>Myrmicinae</taxon>
        <taxon>Mycetomoellerius</taxon>
    </lineage>
</organism>
<dbReference type="AlphaFoldDB" id="A0A151X3N3"/>
<dbReference type="Proteomes" id="UP000075809">
    <property type="component" value="Unassembled WGS sequence"/>
</dbReference>
<accession>A0A151X3N3</accession>
<protein>
    <submittedName>
        <fullName evidence="1">Uncharacterized protein</fullName>
    </submittedName>
</protein>
<dbReference type="EMBL" id="KQ982558">
    <property type="protein sequence ID" value="KYQ55002.1"/>
    <property type="molecule type" value="Genomic_DNA"/>
</dbReference>
<proteinExistence type="predicted"/>
<name>A0A151X3N3_9HYME</name>
<evidence type="ECO:0000313" key="2">
    <source>
        <dbReference type="Proteomes" id="UP000075809"/>
    </source>
</evidence>
<reference evidence="1 2" key="1">
    <citation type="submission" date="2015-09" db="EMBL/GenBank/DDBJ databases">
        <title>Trachymyrmex zeteki WGS genome.</title>
        <authorList>
            <person name="Nygaard S."/>
            <person name="Hu H."/>
            <person name="Boomsma J."/>
            <person name="Zhang G."/>
        </authorList>
    </citation>
    <scope>NUCLEOTIDE SEQUENCE [LARGE SCALE GENOMIC DNA]</scope>
    <source>
        <strain evidence="1">Tzet28-1</strain>
        <tissue evidence="1">Whole body</tissue>
    </source>
</reference>
<keyword evidence="2" id="KW-1185">Reference proteome</keyword>